<accession>A0A383DWG9</accession>
<proteinExistence type="predicted"/>
<dbReference type="AlphaFoldDB" id="A0A383DWG9"/>
<dbReference type="EMBL" id="UINC01220785">
    <property type="protein sequence ID" value="SVE48841.1"/>
    <property type="molecule type" value="Genomic_DNA"/>
</dbReference>
<name>A0A383DWG9_9ZZZZ</name>
<protein>
    <submittedName>
        <fullName evidence="1">Uncharacterized protein</fullName>
    </submittedName>
</protein>
<organism evidence="1">
    <name type="scientific">marine metagenome</name>
    <dbReference type="NCBI Taxonomy" id="408172"/>
    <lineage>
        <taxon>unclassified sequences</taxon>
        <taxon>metagenomes</taxon>
        <taxon>ecological metagenomes</taxon>
    </lineage>
</organism>
<reference evidence="1" key="1">
    <citation type="submission" date="2018-05" db="EMBL/GenBank/DDBJ databases">
        <authorList>
            <person name="Lanie J.A."/>
            <person name="Ng W.-L."/>
            <person name="Kazmierczak K.M."/>
            <person name="Andrzejewski T.M."/>
            <person name="Davidsen T.M."/>
            <person name="Wayne K.J."/>
            <person name="Tettelin H."/>
            <person name="Glass J.I."/>
            <person name="Rusch D."/>
            <person name="Podicherti R."/>
            <person name="Tsui H.-C.T."/>
            <person name="Winkler M.E."/>
        </authorList>
    </citation>
    <scope>NUCLEOTIDE SEQUENCE</scope>
</reference>
<feature type="non-terminal residue" evidence="1">
    <location>
        <position position="41"/>
    </location>
</feature>
<gene>
    <name evidence="1" type="ORF">METZ01_LOCUS501695</name>
</gene>
<sequence length="41" mass="4576">MSETKPKELLDQAIRDMAGAFSVRLCTIGVELGIFKDLHQN</sequence>
<evidence type="ECO:0000313" key="1">
    <source>
        <dbReference type="EMBL" id="SVE48841.1"/>
    </source>
</evidence>